<gene>
    <name evidence="1" type="ORF">ACFSW6_00050</name>
</gene>
<dbReference type="InterPro" id="IPR002347">
    <property type="entry name" value="SDR_fam"/>
</dbReference>
<dbReference type="NCBIfam" id="NF005403">
    <property type="entry name" value="PRK06953.1"/>
    <property type="match status" value="1"/>
</dbReference>
<dbReference type="InterPro" id="IPR036291">
    <property type="entry name" value="NAD(P)-bd_dom_sf"/>
</dbReference>
<dbReference type="Proteomes" id="UP001597463">
    <property type="component" value="Unassembled WGS sequence"/>
</dbReference>
<proteinExistence type="predicted"/>
<dbReference type="RefSeq" id="WP_066479811.1">
    <property type="nucleotide sequence ID" value="NZ_BCNT01000010.1"/>
</dbReference>
<organism evidence="1 2">
    <name type="scientific">Comamonas terrae</name>
    <dbReference type="NCBI Taxonomy" id="673548"/>
    <lineage>
        <taxon>Bacteria</taxon>
        <taxon>Pseudomonadati</taxon>
        <taxon>Pseudomonadota</taxon>
        <taxon>Betaproteobacteria</taxon>
        <taxon>Burkholderiales</taxon>
        <taxon>Comamonadaceae</taxon>
        <taxon>Comamonas</taxon>
    </lineage>
</organism>
<dbReference type="PANTHER" id="PTHR45458">
    <property type="entry name" value="SHORT-CHAIN DEHYDROGENASE/REDUCTASE SDR"/>
    <property type="match status" value="1"/>
</dbReference>
<keyword evidence="2" id="KW-1185">Reference proteome</keyword>
<evidence type="ECO:0000313" key="1">
    <source>
        <dbReference type="EMBL" id="MFD2752461.1"/>
    </source>
</evidence>
<accession>A0ABW5UFY4</accession>
<dbReference type="PRINTS" id="PR00081">
    <property type="entry name" value="GDHRDH"/>
</dbReference>
<protein>
    <submittedName>
        <fullName evidence="1">SDR family oxidoreductase</fullName>
    </submittedName>
</protein>
<name>A0ABW5UFY4_9BURK</name>
<dbReference type="EMBL" id="JBHUMV010000001">
    <property type="protein sequence ID" value="MFD2752461.1"/>
    <property type="molecule type" value="Genomic_DNA"/>
</dbReference>
<dbReference type="PANTHER" id="PTHR45458:SF3">
    <property type="entry name" value="CHAIN DEHYDROGENASE (ATSC), PUTATIVE-RELATED"/>
    <property type="match status" value="1"/>
</dbReference>
<dbReference type="Pfam" id="PF00106">
    <property type="entry name" value="adh_short"/>
    <property type="match status" value="1"/>
</dbReference>
<dbReference type="Gene3D" id="3.40.50.720">
    <property type="entry name" value="NAD(P)-binding Rossmann-like Domain"/>
    <property type="match status" value="1"/>
</dbReference>
<sequence length="224" mass="23111">MGLILILGASRGLGRALATAYVEQGHRVIATVRRAEDMAALQALGAEVLQVDLADPASVSGLAWQLDGASIDLALYVAGVWDGHGAGVPPTQQQFDQVMHSNVLGFMQALPQIAPMVQEAEGVIAAFSSSMSLLSEAAPDAWLYRVSKAALNMAVASAGAQWPGVTLLALDPGWVQTEMGGPAAPLSLQDSVQGLMQALAGVTPDDGGCLLRHDGHRLRLAAAG</sequence>
<reference evidence="2" key="1">
    <citation type="journal article" date="2019" name="Int. J. Syst. Evol. Microbiol.">
        <title>The Global Catalogue of Microorganisms (GCM) 10K type strain sequencing project: providing services to taxonomists for standard genome sequencing and annotation.</title>
        <authorList>
            <consortium name="The Broad Institute Genomics Platform"/>
            <consortium name="The Broad Institute Genome Sequencing Center for Infectious Disease"/>
            <person name="Wu L."/>
            <person name="Ma J."/>
        </authorList>
    </citation>
    <scope>NUCLEOTIDE SEQUENCE [LARGE SCALE GENOMIC DNA]</scope>
    <source>
        <strain evidence="2">TISTR 1906</strain>
    </source>
</reference>
<dbReference type="InterPro" id="IPR052184">
    <property type="entry name" value="SDR_enzymes"/>
</dbReference>
<dbReference type="SUPFAM" id="SSF51735">
    <property type="entry name" value="NAD(P)-binding Rossmann-fold domains"/>
    <property type="match status" value="1"/>
</dbReference>
<evidence type="ECO:0000313" key="2">
    <source>
        <dbReference type="Proteomes" id="UP001597463"/>
    </source>
</evidence>
<comment type="caution">
    <text evidence="1">The sequence shown here is derived from an EMBL/GenBank/DDBJ whole genome shotgun (WGS) entry which is preliminary data.</text>
</comment>